<dbReference type="WBParaSite" id="PSAMB.scaffold2153size24997.g16618.t1">
    <property type="protein sequence ID" value="PSAMB.scaffold2153size24997.g16618.t1"/>
    <property type="gene ID" value="PSAMB.scaffold2153size24997.g16618"/>
</dbReference>
<feature type="compositionally biased region" description="Basic and acidic residues" evidence="1">
    <location>
        <begin position="336"/>
        <end position="361"/>
    </location>
</feature>
<feature type="compositionally biased region" description="Polar residues" evidence="1">
    <location>
        <begin position="863"/>
        <end position="875"/>
    </location>
</feature>
<feature type="compositionally biased region" description="Basic and acidic residues" evidence="1">
    <location>
        <begin position="14"/>
        <end position="37"/>
    </location>
</feature>
<name>A0A914VN93_9BILA</name>
<keyword evidence="2" id="KW-1185">Reference proteome</keyword>
<feature type="compositionally biased region" description="Polar residues" evidence="1">
    <location>
        <begin position="176"/>
        <end position="192"/>
    </location>
</feature>
<feature type="region of interest" description="Disordered" evidence="1">
    <location>
        <begin position="1"/>
        <end position="37"/>
    </location>
</feature>
<feature type="region of interest" description="Disordered" evidence="1">
    <location>
        <begin position="60"/>
        <end position="225"/>
    </location>
</feature>
<feature type="compositionally biased region" description="Basic and acidic residues" evidence="1">
    <location>
        <begin position="800"/>
        <end position="817"/>
    </location>
</feature>
<evidence type="ECO:0000256" key="1">
    <source>
        <dbReference type="SAM" id="MobiDB-lite"/>
    </source>
</evidence>
<proteinExistence type="predicted"/>
<dbReference type="Proteomes" id="UP000887566">
    <property type="component" value="Unplaced"/>
</dbReference>
<organism evidence="2 3">
    <name type="scientific">Plectus sambesii</name>
    <dbReference type="NCBI Taxonomy" id="2011161"/>
    <lineage>
        <taxon>Eukaryota</taxon>
        <taxon>Metazoa</taxon>
        <taxon>Ecdysozoa</taxon>
        <taxon>Nematoda</taxon>
        <taxon>Chromadorea</taxon>
        <taxon>Plectida</taxon>
        <taxon>Plectina</taxon>
        <taxon>Plectoidea</taxon>
        <taxon>Plectidae</taxon>
        <taxon>Plectus</taxon>
    </lineage>
</organism>
<feature type="compositionally biased region" description="Polar residues" evidence="1">
    <location>
        <begin position="773"/>
        <end position="782"/>
    </location>
</feature>
<feature type="compositionally biased region" description="Basic and acidic residues" evidence="1">
    <location>
        <begin position="890"/>
        <end position="911"/>
    </location>
</feature>
<evidence type="ECO:0000313" key="2">
    <source>
        <dbReference type="Proteomes" id="UP000887566"/>
    </source>
</evidence>
<feature type="compositionally biased region" description="Basic and acidic residues" evidence="1">
    <location>
        <begin position="834"/>
        <end position="857"/>
    </location>
</feature>
<feature type="compositionally biased region" description="Basic and acidic residues" evidence="1">
    <location>
        <begin position="201"/>
        <end position="215"/>
    </location>
</feature>
<protein>
    <submittedName>
        <fullName evidence="3">C2H2-type domain-containing protein</fullName>
    </submittedName>
</protein>
<feature type="compositionally biased region" description="Basic and acidic residues" evidence="1">
    <location>
        <begin position="65"/>
        <end position="75"/>
    </location>
</feature>
<feature type="compositionally biased region" description="Basic and acidic residues" evidence="1">
    <location>
        <begin position="240"/>
        <end position="249"/>
    </location>
</feature>
<feature type="compositionally biased region" description="Low complexity" evidence="1">
    <location>
        <begin position="77"/>
        <end position="108"/>
    </location>
</feature>
<evidence type="ECO:0000313" key="3">
    <source>
        <dbReference type="WBParaSite" id="PSAMB.scaffold2153size24997.g16618.t1"/>
    </source>
</evidence>
<sequence length="1121" mass="123255">MASKDAPKTTVANGEEKKAPVAKEKKAAEGDSVSKLKELEEQLVASIGFGFDDMMCVDEYDEAEEEKKSSSDRRTSRTASSKQHHSSSSSHRASHNSSSHTSSKQPPKSQAPLKKTAKKVLPPPKKGPSRSAAGGDHKKAEPVKTGTGKSKAVAAKDRGSPLKLSKLVTDQVKVSPGSSGSVNADDSVSNTADDGDQLAIKTEETSERGEFKVEPADSAEANGGAGTSLVAAVIMTEETSERGEFKVEPADSAEANGGAGTSLVAAVESGGGDQQPAERANSPIELAPDTDELDYNEGTASETKGEAVPPPAETNKEATKVGAKTTTNAKKKITSKKNEEKNKSDALSRKSSSELQPKRTEADPKIAAYVQSLIKLEFDVKKYTCFYCNPCHAFLTTTAQWEEHLSTPAHRTMICRWRECLELLAESIHDGTSKLQTEIESYSDVVVGAQKMIEVQGATGDAHTWVCTMCISVCANVDQLLSHLSSFAHIDNFMERADPGLYRPPGRNDQVDKHRRIPSSDQKGSIIEEARQLMDRQGRGRLRTYAGQRFQEWPEEQPETAELEEQLVMDKMELLFAENHSADEFPLKYDIIPSRRSIANHDFDRMKGESGKSMIGMQYMLEIWAPSRRVTPVYYCILCDYLVTNWTVHCTILKHCVCYLIKHYNSVYECVLFESAAEDEFRRALTMARDKVLMLEGRSMRIEHVIELHTKDDDVFVPINATIAKRIVTEAKLEVPDPVRAKKAAVVAKAPLVIKGGPTKGAKVSAVSKPRVNGSSRSNTDSKPPISSAKRLAITAESRPANRDLKRQRPESSDASRKLSSVTRSHRPSPPPPRDNKSNEKGRVVVDNKPRSDRRPALEGGQQRRSTAPIKTTMTGKIAVRPPKPSRPHSPRDDRRPRDHRDHRDDRDSRPPTKNASWSNADSAGAHKSLRNVKPTYADDHHRKGSSHQSHSSDRDRDRHHNRHDNRHDEPPGPSPRKRRRPHLSAQNLADLEKLLSSIGFTVRHRLTERDLDQLEEQFGPKAIDELCTKVLGAPTGGGGNDRRYDDRSGRMGRLDQDPAVAQQLALLEMGVGGGSVVDPNHFVPGMLMPAMIPGMMPISAMNPSAVSAMLGVMPPWSSNY</sequence>
<reference evidence="3" key="1">
    <citation type="submission" date="2022-11" db="UniProtKB">
        <authorList>
            <consortium name="WormBaseParasite"/>
        </authorList>
    </citation>
    <scope>IDENTIFICATION</scope>
</reference>
<feature type="region of interest" description="Disordered" evidence="1">
    <location>
        <begin position="758"/>
        <end position="982"/>
    </location>
</feature>
<accession>A0A914VN93</accession>
<feature type="region of interest" description="Disordered" evidence="1">
    <location>
        <begin position="240"/>
        <end position="361"/>
    </location>
</feature>
<dbReference type="AlphaFoldDB" id="A0A914VN93"/>
<feature type="compositionally biased region" description="Basic and acidic residues" evidence="1">
    <location>
        <begin position="1041"/>
        <end position="1053"/>
    </location>
</feature>
<feature type="region of interest" description="Disordered" evidence="1">
    <location>
        <begin position="1034"/>
        <end position="1053"/>
    </location>
</feature>